<dbReference type="PANTHER" id="PTHR10414">
    <property type="entry name" value="ETHANOLAMINEPHOSPHOTRANSFERASE"/>
    <property type="match status" value="1"/>
</dbReference>
<dbReference type="EMBL" id="NESQ01000173">
    <property type="protein sequence ID" value="PUU76825.1"/>
    <property type="molecule type" value="Genomic_DNA"/>
</dbReference>
<dbReference type="InterPro" id="IPR043130">
    <property type="entry name" value="CDP-OH_PTrfase_TM_dom"/>
</dbReference>
<evidence type="ECO:0000256" key="1">
    <source>
        <dbReference type="ARBA" id="ARBA00004370"/>
    </source>
</evidence>
<keyword evidence="4" id="KW-0472">Membrane</keyword>
<evidence type="ECO:0000256" key="5">
    <source>
        <dbReference type="RuleBase" id="RU003750"/>
    </source>
</evidence>
<accession>A0A2T6ZMV9</accession>
<proteinExistence type="inferred from homology"/>
<dbReference type="InterPro" id="IPR048254">
    <property type="entry name" value="CDP_ALCOHOL_P_TRANSF_CS"/>
</dbReference>
<evidence type="ECO:0000256" key="2">
    <source>
        <dbReference type="ARBA" id="ARBA00010441"/>
    </source>
</evidence>
<feature type="region of interest" description="Disordered" evidence="7">
    <location>
        <begin position="1"/>
        <end position="27"/>
    </location>
</feature>
<dbReference type="PANTHER" id="PTHR10414:SF37">
    <property type="entry name" value="BB IN A BOXCAR, ISOFORM C"/>
    <property type="match status" value="1"/>
</dbReference>
<feature type="compositionally biased region" description="Polar residues" evidence="7">
    <location>
        <begin position="11"/>
        <end position="25"/>
    </location>
</feature>
<name>A0A2T6ZMV9_TUBBO</name>
<dbReference type="InterPro" id="IPR000462">
    <property type="entry name" value="CDP-OH_P_trans"/>
</dbReference>
<organism evidence="8 9">
    <name type="scientific">Tuber borchii</name>
    <name type="common">White truffle</name>
    <dbReference type="NCBI Taxonomy" id="42251"/>
    <lineage>
        <taxon>Eukaryota</taxon>
        <taxon>Fungi</taxon>
        <taxon>Dikarya</taxon>
        <taxon>Ascomycota</taxon>
        <taxon>Pezizomycotina</taxon>
        <taxon>Pezizomycetes</taxon>
        <taxon>Pezizales</taxon>
        <taxon>Tuberaceae</taxon>
        <taxon>Tuber</taxon>
    </lineage>
</organism>
<comment type="caution">
    <text evidence="8">The sequence shown here is derived from an EMBL/GenBank/DDBJ whole genome shotgun (WGS) entry which is preliminary data.</text>
</comment>
<dbReference type="GO" id="GO:0016020">
    <property type="term" value="C:membrane"/>
    <property type="evidence" value="ECO:0007669"/>
    <property type="project" value="UniProtKB-SubCell"/>
</dbReference>
<comment type="subcellular location">
    <subcellularLocation>
        <location evidence="1">Membrane</location>
    </subcellularLocation>
</comment>
<evidence type="ECO:0000256" key="3">
    <source>
        <dbReference type="ARBA" id="ARBA00022679"/>
    </source>
</evidence>
<keyword evidence="6" id="KW-0175">Coiled coil</keyword>
<dbReference type="Pfam" id="PF01066">
    <property type="entry name" value="CDP-OH_P_transf"/>
    <property type="match status" value="1"/>
</dbReference>
<dbReference type="GO" id="GO:0016780">
    <property type="term" value="F:phosphotransferase activity, for other substituted phosphate groups"/>
    <property type="evidence" value="ECO:0007669"/>
    <property type="project" value="InterPro"/>
</dbReference>
<dbReference type="STRING" id="42251.A0A2T6ZMV9"/>
<evidence type="ECO:0000313" key="8">
    <source>
        <dbReference type="EMBL" id="PUU76825.1"/>
    </source>
</evidence>
<dbReference type="PROSITE" id="PS00379">
    <property type="entry name" value="CDP_ALCOHOL_P_TRANSF"/>
    <property type="match status" value="1"/>
</dbReference>
<feature type="coiled-coil region" evidence="6">
    <location>
        <begin position="40"/>
        <end position="71"/>
    </location>
</feature>
<evidence type="ECO:0000256" key="6">
    <source>
        <dbReference type="SAM" id="Coils"/>
    </source>
</evidence>
<keyword evidence="3 5" id="KW-0808">Transferase</keyword>
<comment type="similarity">
    <text evidence="2 5">Belongs to the CDP-alcohol phosphatidyltransferase class-I family.</text>
</comment>
<dbReference type="Proteomes" id="UP000244722">
    <property type="component" value="Unassembled WGS sequence"/>
</dbReference>
<dbReference type="Gene3D" id="1.20.120.1760">
    <property type="match status" value="1"/>
</dbReference>
<sequence length="203" mass="23326">MAGYDKRRSHNLQSPSSSGTATPEQINRLRELETGLEESLRAHRETKSTAEMQAQEVEKHFREKLEQLENDYQSAVHYVKGTEKLLKQRLTPTDRVTSVKLSRVNYYSHWLTCTGRLGIRRYRVGLFLYQAFNACDGKQARRTRQSEPLGELFDHGVDAMNTTREVVMFAGTMNLGHSWLAVLALFARDGDLERLKEMIPLLP</sequence>
<protein>
    <submittedName>
        <fullName evidence="8">Uncharacterized protein</fullName>
    </submittedName>
</protein>
<keyword evidence="9" id="KW-1185">Reference proteome</keyword>
<dbReference type="GO" id="GO:0008654">
    <property type="term" value="P:phospholipid biosynthetic process"/>
    <property type="evidence" value="ECO:0007669"/>
    <property type="project" value="InterPro"/>
</dbReference>
<dbReference type="OrthoDB" id="196717at2759"/>
<gene>
    <name evidence="8" type="ORF">B9Z19DRAFT_1129130</name>
</gene>
<evidence type="ECO:0000256" key="4">
    <source>
        <dbReference type="ARBA" id="ARBA00023136"/>
    </source>
</evidence>
<dbReference type="InterPro" id="IPR014472">
    <property type="entry name" value="CHOPT"/>
</dbReference>
<reference evidence="8 9" key="1">
    <citation type="submission" date="2017-04" db="EMBL/GenBank/DDBJ databases">
        <title>Draft genome sequence of Tuber borchii Vittad., a whitish edible truffle.</title>
        <authorList>
            <consortium name="DOE Joint Genome Institute"/>
            <person name="Murat C."/>
            <person name="Kuo A."/>
            <person name="Barry K.W."/>
            <person name="Clum A."/>
            <person name="Dockter R.B."/>
            <person name="Fauchery L."/>
            <person name="Iotti M."/>
            <person name="Kohler A."/>
            <person name="Labutti K."/>
            <person name="Lindquist E.A."/>
            <person name="Lipzen A."/>
            <person name="Ohm R.A."/>
            <person name="Wang M."/>
            <person name="Grigoriev I.V."/>
            <person name="Zambonelli A."/>
            <person name="Martin F.M."/>
        </authorList>
    </citation>
    <scope>NUCLEOTIDE SEQUENCE [LARGE SCALE GENOMIC DNA]</scope>
    <source>
        <strain evidence="8 9">Tbo3840</strain>
    </source>
</reference>
<evidence type="ECO:0000256" key="7">
    <source>
        <dbReference type="SAM" id="MobiDB-lite"/>
    </source>
</evidence>
<dbReference type="AlphaFoldDB" id="A0A2T6ZMV9"/>
<evidence type="ECO:0000313" key="9">
    <source>
        <dbReference type="Proteomes" id="UP000244722"/>
    </source>
</evidence>